<accession>A0ABT1Z6X6</accession>
<feature type="compositionally biased region" description="Basic and acidic residues" evidence="2">
    <location>
        <begin position="60"/>
        <end position="78"/>
    </location>
</feature>
<evidence type="ECO:0000313" key="5">
    <source>
        <dbReference type="Proteomes" id="UP001204320"/>
    </source>
</evidence>
<sequence length="331" mass="36559">MSNSQGKHFSQPDGGGSAASSRSDAPRGTAGDQRSAGFIPVVTSDPSAKGAGSSRHNRRMKSDSYRETDPYDLSGRRSRDPRKRRNRIISTVLFIVGITLIVAAAGMYGYSQWQYHEQDVENEKLAAYATVDDQGNQPPVVDWAGLKAVNPEVVGWVQIPNTVVSFPVYQASDNDKYLHTNAEGNYSLGGQVFMDYQNQAPGMLDQQTIIYGHHLRNGAMFKPIADMDKQEAFDSVSTVWYVTEDATYELEPLFLYYADENDTNVRVFDWSSDDEFHSYLSGLLAKAVTSRSDASELIGKTSHVLTLCTCNYIDGYGRTILVCVPKSEVAS</sequence>
<dbReference type="InterPro" id="IPR009835">
    <property type="entry name" value="SrtB"/>
</dbReference>
<name>A0ABT1Z6X6_9ACTN</name>
<comment type="caution">
    <text evidence="4">The sequence shown here is derived from an EMBL/GenBank/DDBJ whole genome shotgun (WGS) entry which is preliminary data.</text>
</comment>
<feature type="compositionally biased region" description="Low complexity" evidence="2">
    <location>
        <begin position="18"/>
        <end position="28"/>
    </location>
</feature>
<evidence type="ECO:0000256" key="2">
    <source>
        <dbReference type="SAM" id="MobiDB-lite"/>
    </source>
</evidence>
<feature type="region of interest" description="Disordered" evidence="2">
    <location>
        <begin position="1"/>
        <end position="82"/>
    </location>
</feature>
<feature type="transmembrane region" description="Helical" evidence="3">
    <location>
        <begin position="88"/>
        <end position="110"/>
    </location>
</feature>
<keyword evidence="5" id="KW-1185">Reference proteome</keyword>
<dbReference type="CDD" id="cd05826">
    <property type="entry name" value="Sortase_B"/>
    <property type="match status" value="1"/>
</dbReference>
<evidence type="ECO:0000313" key="4">
    <source>
        <dbReference type="EMBL" id="MCR9035942.1"/>
    </source>
</evidence>
<dbReference type="Pfam" id="PF04203">
    <property type="entry name" value="Sortase"/>
    <property type="match status" value="1"/>
</dbReference>
<reference evidence="4 5" key="1">
    <citation type="submission" date="2022-08" db="EMBL/GenBank/DDBJ databases">
        <title>Tractidigestivibacter montrealensis type strain KD21.</title>
        <authorList>
            <person name="Diop K."/>
            <person name="Richard C."/>
            <person name="Routy B."/>
        </authorList>
    </citation>
    <scope>NUCLEOTIDE SEQUENCE [LARGE SCALE GENOMIC DNA]</scope>
    <source>
        <strain evidence="4 5">KD21</strain>
    </source>
</reference>
<organism evidence="4 5">
    <name type="scientific">Tractidigestivibacter montrealensis</name>
    <dbReference type="NCBI Taxonomy" id="2972466"/>
    <lineage>
        <taxon>Bacteria</taxon>
        <taxon>Bacillati</taxon>
        <taxon>Actinomycetota</taxon>
        <taxon>Coriobacteriia</taxon>
        <taxon>Coriobacteriales</taxon>
        <taxon>Atopobiaceae</taxon>
        <taxon>Tractidigestivibacter</taxon>
    </lineage>
</organism>
<protein>
    <submittedName>
        <fullName evidence="4">Class B sortase</fullName>
    </submittedName>
</protein>
<keyword evidence="3" id="KW-1133">Transmembrane helix</keyword>
<dbReference type="EMBL" id="JANSKA010000001">
    <property type="protein sequence ID" value="MCR9035942.1"/>
    <property type="molecule type" value="Genomic_DNA"/>
</dbReference>
<gene>
    <name evidence="4" type="ORF">NVS32_03150</name>
</gene>
<dbReference type="RefSeq" id="WP_258498606.1">
    <property type="nucleotide sequence ID" value="NZ_JANSKA010000001.1"/>
</dbReference>
<evidence type="ECO:0000256" key="3">
    <source>
        <dbReference type="SAM" id="Phobius"/>
    </source>
</evidence>
<dbReference type="InterPro" id="IPR005754">
    <property type="entry name" value="Sortase"/>
</dbReference>
<dbReference type="Gene3D" id="2.40.260.10">
    <property type="entry name" value="Sortase"/>
    <property type="match status" value="1"/>
</dbReference>
<keyword evidence="1" id="KW-0378">Hydrolase</keyword>
<proteinExistence type="predicted"/>
<dbReference type="InterPro" id="IPR023365">
    <property type="entry name" value="Sortase_dom-sf"/>
</dbReference>
<dbReference type="Proteomes" id="UP001204320">
    <property type="component" value="Unassembled WGS sequence"/>
</dbReference>
<dbReference type="SUPFAM" id="SSF63817">
    <property type="entry name" value="Sortase"/>
    <property type="match status" value="1"/>
</dbReference>
<keyword evidence="3" id="KW-0812">Transmembrane</keyword>
<keyword evidence="3" id="KW-0472">Membrane</keyword>
<evidence type="ECO:0000256" key="1">
    <source>
        <dbReference type="ARBA" id="ARBA00022801"/>
    </source>
</evidence>